<dbReference type="Pfam" id="PF03953">
    <property type="entry name" value="Tubulin_C"/>
    <property type="match status" value="1"/>
</dbReference>
<keyword evidence="7" id="KW-0378">Hydrolase</keyword>
<protein>
    <submittedName>
        <fullName evidence="13">Tubulin alpha-1C chain-like</fullName>
    </submittedName>
</protein>
<dbReference type="SMART" id="SM00865">
    <property type="entry name" value="Tubulin_C"/>
    <property type="match status" value="1"/>
</dbReference>
<dbReference type="EMBL" id="OW240915">
    <property type="protein sequence ID" value="CAH2282662.1"/>
    <property type="molecule type" value="Genomic_DNA"/>
</dbReference>
<evidence type="ECO:0000256" key="9">
    <source>
        <dbReference type="ARBA" id="ARBA00023212"/>
    </source>
</evidence>
<comment type="similarity">
    <text evidence="3">Belongs to the tubulin family.</text>
</comment>
<keyword evidence="8" id="KW-0342">GTP-binding</keyword>
<evidence type="ECO:0000256" key="3">
    <source>
        <dbReference type="ARBA" id="ARBA00009636"/>
    </source>
</evidence>
<dbReference type="Pfam" id="PF00091">
    <property type="entry name" value="Tubulin"/>
    <property type="match status" value="1"/>
</dbReference>
<evidence type="ECO:0000256" key="10">
    <source>
        <dbReference type="ARBA" id="ARBA00049117"/>
    </source>
</evidence>
<feature type="domain" description="Tubulin/FtsZ 2-layer sandwich" evidence="12">
    <location>
        <begin position="196"/>
        <end position="329"/>
    </location>
</feature>
<keyword evidence="5" id="KW-0493">Microtubule</keyword>
<dbReference type="GO" id="GO:0007017">
    <property type="term" value="P:microtubule-based process"/>
    <property type="evidence" value="ECO:0007669"/>
    <property type="project" value="InterPro"/>
</dbReference>
<organism evidence="13 14">
    <name type="scientific">Pelobates cultripes</name>
    <name type="common">Western spadefoot toad</name>
    <dbReference type="NCBI Taxonomy" id="61616"/>
    <lineage>
        <taxon>Eukaryota</taxon>
        <taxon>Metazoa</taxon>
        <taxon>Chordata</taxon>
        <taxon>Craniata</taxon>
        <taxon>Vertebrata</taxon>
        <taxon>Euteleostomi</taxon>
        <taxon>Amphibia</taxon>
        <taxon>Batrachia</taxon>
        <taxon>Anura</taxon>
        <taxon>Pelobatoidea</taxon>
        <taxon>Pelobatidae</taxon>
        <taxon>Pelobates</taxon>
    </lineage>
</organism>
<sequence length="385" mass="42856">MRECISIHVGQAGVQIGNACWELYCLEHGIQPDGQMPSDKTIGGGDDSFNTFFSETGAGKHVPRAVFVDLEPTVIEVRTGTYRQLFHPEQLFTGKEDAANNYARGHYTIGKEIIDLVLDRIRKLADQCTGLQGFLVFHSFGGAPQVSTTVFEPYNSILTTHTTLEHSDCAFMVDNEAIYDICSRNLDIERPTYTNLNRLISQIVSSITASLRFDEKAYHEQLTVADITNACFEPATKMVKCDPRHGKYMACCLLYRGDVVPKDVKAAIATIKTKRSIQFVDPCPTGFKVGINYQPPTVVPGGDLAKVQRAVCMLSNTTAIAEAWARLDHKFDLMYAKRAFVHWCVGEDMEEGEFSEAREDMAVLEKDYEEVGADSADAEDEGEEY</sequence>
<evidence type="ECO:0000256" key="7">
    <source>
        <dbReference type="ARBA" id="ARBA00022801"/>
    </source>
</evidence>
<dbReference type="GO" id="GO:0016787">
    <property type="term" value="F:hydrolase activity"/>
    <property type="evidence" value="ECO:0007669"/>
    <property type="project" value="UniProtKB-KW"/>
</dbReference>
<dbReference type="InterPro" id="IPR018316">
    <property type="entry name" value="Tubulin/FtsZ_2-layer-sand-dom"/>
</dbReference>
<dbReference type="FunFam" id="3.40.50.1440:FF:000024">
    <property type="entry name" value="Tubulin alpha chain"/>
    <property type="match status" value="1"/>
</dbReference>
<dbReference type="FunFam" id="3.30.1330.20:FF:000001">
    <property type="entry name" value="Tubulin alpha chain"/>
    <property type="match status" value="1"/>
</dbReference>
<proteinExistence type="inferred from homology"/>
<dbReference type="InterPro" id="IPR023123">
    <property type="entry name" value="Tubulin_C"/>
</dbReference>
<dbReference type="PANTHER" id="PTHR11588">
    <property type="entry name" value="TUBULIN"/>
    <property type="match status" value="1"/>
</dbReference>
<dbReference type="SUPFAM" id="SSF55307">
    <property type="entry name" value="Tubulin C-terminal domain-like"/>
    <property type="match status" value="1"/>
</dbReference>
<gene>
    <name evidence="13" type="ORF">PECUL_23A044981</name>
</gene>
<name>A0AAD1W173_PELCU</name>
<comment type="cofactor">
    <cofactor evidence="1">
        <name>Mg(2+)</name>
        <dbReference type="ChEBI" id="CHEBI:18420"/>
    </cofactor>
</comment>
<dbReference type="AlphaFoldDB" id="A0AAD1W173"/>
<dbReference type="FunFam" id="1.10.287.600:FF:000005">
    <property type="entry name" value="Tubulin alpha chain"/>
    <property type="match status" value="1"/>
</dbReference>
<evidence type="ECO:0000256" key="2">
    <source>
        <dbReference type="ARBA" id="ARBA00004245"/>
    </source>
</evidence>
<evidence type="ECO:0000259" key="11">
    <source>
        <dbReference type="SMART" id="SM00864"/>
    </source>
</evidence>
<dbReference type="CDD" id="cd02186">
    <property type="entry name" value="alpha_tubulin"/>
    <property type="match status" value="1"/>
</dbReference>
<evidence type="ECO:0000256" key="6">
    <source>
        <dbReference type="ARBA" id="ARBA00022741"/>
    </source>
</evidence>
<accession>A0AAD1W173</accession>
<dbReference type="Gene3D" id="3.30.1330.20">
    <property type="entry name" value="Tubulin/FtsZ, C-terminal domain"/>
    <property type="match status" value="1"/>
</dbReference>
<evidence type="ECO:0000256" key="5">
    <source>
        <dbReference type="ARBA" id="ARBA00022701"/>
    </source>
</evidence>
<evidence type="ECO:0000313" key="14">
    <source>
        <dbReference type="Proteomes" id="UP001295444"/>
    </source>
</evidence>
<evidence type="ECO:0000256" key="1">
    <source>
        <dbReference type="ARBA" id="ARBA00001946"/>
    </source>
</evidence>
<keyword evidence="4" id="KW-0963">Cytoplasm</keyword>
<dbReference type="InterPro" id="IPR003008">
    <property type="entry name" value="Tubulin_FtsZ_GTPase"/>
</dbReference>
<dbReference type="SMART" id="SM00864">
    <property type="entry name" value="Tubulin"/>
    <property type="match status" value="1"/>
</dbReference>
<evidence type="ECO:0000313" key="13">
    <source>
        <dbReference type="EMBL" id="CAH2282662.1"/>
    </source>
</evidence>
<keyword evidence="6" id="KW-0547">Nucleotide-binding</keyword>
<comment type="subcellular location">
    <subcellularLocation>
        <location evidence="2">Cytoplasm</location>
        <location evidence="2">Cytoskeleton</location>
    </subcellularLocation>
</comment>
<keyword evidence="14" id="KW-1185">Reference proteome</keyword>
<reference evidence="13" key="1">
    <citation type="submission" date="2022-03" db="EMBL/GenBank/DDBJ databases">
        <authorList>
            <person name="Alioto T."/>
            <person name="Alioto T."/>
            <person name="Gomez Garrido J."/>
        </authorList>
    </citation>
    <scope>NUCLEOTIDE SEQUENCE</scope>
</reference>
<dbReference type="PRINTS" id="PR01162">
    <property type="entry name" value="ALPHATUBULIN"/>
</dbReference>
<dbReference type="Gene3D" id="1.10.287.600">
    <property type="entry name" value="Helix hairpin bin"/>
    <property type="match status" value="1"/>
</dbReference>
<feature type="domain" description="Tubulin/FtsZ GTPase" evidence="11">
    <location>
        <begin position="49"/>
        <end position="215"/>
    </location>
</feature>
<dbReference type="InterPro" id="IPR037103">
    <property type="entry name" value="Tubulin/FtsZ-like_C"/>
</dbReference>
<dbReference type="PRINTS" id="PR01161">
    <property type="entry name" value="TUBULIN"/>
</dbReference>
<dbReference type="InterPro" id="IPR008280">
    <property type="entry name" value="Tub_FtsZ_C"/>
</dbReference>
<dbReference type="GO" id="GO:0005525">
    <property type="term" value="F:GTP binding"/>
    <property type="evidence" value="ECO:0007669"/>
    <property type="project" value="UniProtKB-KW"/>
</dbReference>
<dbReference type="InterPro" id="IPR002452">
    <property type="entry name" value="Alpha_tubulin"/>
</dbReference>
<comment type="catalytic activity">
    <reaction evidence="10">
        <text>GTP + H2O = GDP + phosphate + H(+)</text>
        <dbReference type="Rhea" id="RHEA:19669"/>
        <dbReference type="ChEBI" id="CHEBI:15377"/>
        <dbReference type="ChEBI" id="CHEBI:15378"/>
        <dbReference type="ChEBI" id="CHEBI:37565"/>
        <dbReference type="ChEBI" id="CHEBI:43474"/>
        <dbReference type="ChEBI" id="CHEBI:58189"/>
    </reaction>
    <physiologicalReaction direction="left-to-right" evidence="10">
        <dbReference type="Rhea" id="RHEA:19670"/>
    </physiologicalReaction>
</comment>
<dbReference type="GO" id="GO:0005200">
    <property type="term" value="F:structural constituent of cytoskeleton"/>
    <property type="evidence" value="ECO:0007669"/>
    <property type="project" value="InterPro"/>
</dbReference>
<dbReference type="SUPFAM" id="SSF52490">
    <property type="entry name" value="Tubulin nucleotide-binding domain-like"/>
    <property type="match status" value="1"/>
</dbReference>
<evidence type="ECO:0000256" key="4">
    <source>
        <dbReference type="ARBA" id="ARBA00022490"/>
    </source>
</evidence>
<evidence type="ECO:0000256" key="8">
    <source>
        <dbReference type="ARBA" id="ARBA00023134"/>
    </source>
</evidence>
<dbReference type="InterPro" id="IPR036525">
    <property type="entry name" value="Tubulin/FtsZ_GTPase_sf"/>
</dbReference>
<dbReference type="InterPro" id="IPR000217">
    <property type="entry name" value="Tubulin"/>
</dbReference>
<keyword evidence="9" id="KW-0206">Cytoskeleton</keyword>
<dbReference type="Proteomes" id="UP001295444">
    <property type="component" value="Chromosome 04"/>
</dbReference>
<dbReference type="Gene3D" id="3.40.50.1440">
    <property type="entry name" value="Tubulin/FtsZ, GTPase domain"/>
    <property type="match status" value="2"/>
</dbReference>
<evidence type="ECO:0000259" key="12">
    <source>
        <dbReference type="SMART" id="SM00865"/>
    </source>
</evidence>
<dbReference type="GO" id="GO:0005874">
    <property type="term" value="C:microtubule"/>
    <property type="evidence" value="ECO:0007669"/>
    <property type="project" value="UniProtKB-KW"/>
</dbReference>